<dbReference type="GO" id="GO:0016020">
    <property type="term" value="C:membrane"/>
    <property type="evidence" value="ECO:0007669"/>
    <property type="project" value="InterPro"/>
</dbReference>
<dbReference type="PANTHER" id="PTHR32089:SF112">
    <property type="entry name" value="LYSOZYME-LIKE PROTEIN-RELATED"/>
    <property type="match status" value="1"/>
</dbReference>
<organism evidence="8 9">
    <name type="scientific">Caminicella sporogenes DSM 14501</name>
    <dbReference type="NCBI Taxonomy" id="1121266"/>
    <lineage>
        <taxon>Bacteria</taxon>
        <taxon>Bacillati</taxon>
        <taxon>Bacillota</taxon>
        <taxon>Clostridia</taxon>
        <taxon>Peptostreptococcales</taxon>
        <taxon>Caminicellaceae</taxon>
        <taxon>Caminicella</taxon>
    </lineage>
</organism>
<gene>
    <name evidence="8" type="ORF">SAMN02745883_01890</name>
</gene>
<dbReference type="AlphaFoldDB" id="A0A1M6RUM0"/>
<keyword evidence="5" id="KW-1133">Transmembrane helix</keyword>
<keyword evidence="5" id="KW-0812">Transmembrane</keyword>
<dbReference type="InterPro" id="IPR003660">
    <property type="entry name" value="HAMP_dom"/>
</dbReference>
<evidence type="ECO:0000313" key="9">
    <source>
        <dbReference type="Proteomes" id="UP000184082"/>
    </source>
</evidence>
<name>A0A1M6RUM0_9FIRM</name>
<evidence type="ECO:0000256" key="5">
    <source>
        <dbReference type="SAM" id="Phobius"/>
    </source>
</evidence>
<keyword evidence="4" id="KW-0175">Coiled coil</keyword>
<dbReference type="GO" id="GO:0004888">
    <property type="term" value="F:transmembrane signaling receptor activity"/>
    <property type="evidence" value="ECO:0007669"/>
    <property type="project" value="InterPro"/>
</dbReference>
<dbReference type="STRING" id="1121266.SAMN02745883_01890"/>
<keyword evidence="9" id="KW-1185">Reference proteome</keyword>
<evidence type="ECO:0000259" key="6">
    <source>
        <dbReference type="PROSITE" id="PS50111"/>
    </source>
</evidence>
<dbReference type="Gene3D" id="6.10.340.10">
    <property type="match status" value="1"/>
</dbReference>
<proteinExistence type="inferred from homology"/>
<feature type="coiled-coil region" evidence="4">
    <location>
        <begin position="332"/>
        <end position="366"/>
    </location>
</feature>
<accession>A0A1M6RUM0</accession>
<dbReference type="InterPro" id="IPR004089">
    <property type="entry name" value="MCPsignal_dom"/>
</dbReference>
<feature type="transmembrane region" description="Helical" evidence="5">
    <location>
        <begin position="25"/>
        <end position="48"/>
    </location>
</feature>
<dbReference type="PANTHER" id="PTHR32089">
    <property type="entry name" value="METHYL-ACCEPTING CHEMOTAXIS PROTEIN MCPB"/>
    <property type="match status" value="1"/>
</dbReference>
<feature type="domain" description="HAMP" evidence="7">
    <location>
        <begin position="225"/>
        <end position="277"/>
    </location>
</feature>
<protein>
    <submittedName>
        <fullName evidence="8">Methyl-accepting chemotaxis protein</fullName>
    </submittedName>
</protein>
<dbReference type="GO" id="GO:0006935">
    <property type="term" value="P:chemotaxis"/>
    <property type="evidence" value="ECO:0007669"/>
    <property type="project" value="InterPro"/>
</dbReference>
<dbReference type="RefSeq" id="WP_072967907.1">
    <property type="nucleotide sequence ID" value="NZ_FRAJ01000015.1"/>
</dbReference>
<feature type="transmembrane region" description="Helical" evidence="5">
    <location>
        <begin position="204"/>
        <end position="227"/>
    </location>
</feature>
<keyword evidence="5" id="KW-0472">Membrane</keyword>
<keyword evidence="1 3" id="KW-0807">Transducer</keyword>
<evidence type="ECO:0000256" key="2">
    <source>
        <dbReference type="ARBA" id="ARBA00029447"/>
    </source>
</evidence>
<comment type="similarity">
    <text evidence="2">Belongs to the methyl-accepting chemotaxis (MCP) protein family.</text>
</comment>
<dbReference type="EMBL" id="FRAJ01000015">
    <property type="protein sequence ID" value="SHK36201.1"/>
    <property type="molecule type" value="Genomic_DNA"/>
</dbReference>
<dbReference type="Pfam" id="PF00015">
    <property type="entry name" value="MCPsignal"/>
    <property type="match status" value="1"/>
</dbReference>
<dbReference type="CDD" id="cd11386">
    <property type="entry name" value="MCP_signal"/>
    <property type="match status" value="1"/>
</dbReference>
<dbReference type="PROSITE" id="PS50111">
    <property type="entry name" value="CHEMOTAXIS_TRANSDUC_2"/>
    <property type="match status" value="1"/>
</dbReference>
<dbReference type="InterPro" id="IPR004090">
    <property type="entry name" value="Chemotax_Me-accpt_rcpt"/>
</dbReference>
<evidence type="ECO:0000256" key="3">
    <source>
        <dbReference type="PROSITE-ProRule" id="PRU00284"/>
    </source>
</evidence>
<sequence length="582" mass="65394">MKEKIISKKENKVKKSSNILKNIKITSLLLIILILTGASIGYISYLSLNNMEILSNDMNSLYKKNMLTSLEIKYLETEFYVVRLNMNKMLYSKKYDKDLADIIENQKSNLVQIFNKYKGYNLTKKERELFDKIESNYKTYLSEADKLLNKLKRGLTISEEEIVKINDCSLKTQKNINELVSLNATIAEKVVDKANGLYKRARKLFMILSIGIMIFLVSVTFIILRLLKNSMSQINDVLTKLSNYDFTVSLKENGKNEFAQMNRSLAVVVENIKRVLADVKGNSEKVAGQSQNLAAVSEEMSASSQELSSTMQQVAEGATNQAQDLMDIVNSLSDLTNNIENVYKELQNVKDETENAENKANIGKKEMDRLIKSIEDIRKAFEVVIKKVETLTNSVKEISVISEIISGISDQTNLLALNASIEAARAGEHGRGFVIVAEEIRKLAEESRKSTEKIVNLVNSITEDTDEVIYTSKNVKESVNEQANSVENTVKSFGDILISIENIAPLMKKTYEAMDKIVKSKDMVMERVRKVNDVTEENSAATEEVAAASEELTASSEEVAATAQDLSQVAMDLMETVNRFKI</sequence>
<dbReference type="Proteomes" id="UP000184082">
    <property type="component" value="Unassembled WGS sequence"/>
</dbReference>
<feature type="domain" description="Methyl-accepting transducer" evidence="6">
    <location>
        <begin position="296"/>
        <end position="553"/>
    </location>
</feature>
<dbReference type="Gene3D" id="1.10.287.950">
    <property type="entry name" value="Methyl-accepting chemotaxis protein"/>
    <property type="match status" value="1"/>
</dbReference>
<dbReference type="Pfam" id="PF12729">
    <property type="entry name" value="4HB_MCP_1"/>
    <property type="match status" value="1"/>
</dbReference>
<dbReference type="PRINTS" id="PR00260">
    <property type="entry name" value="CHEMTRNSDUCR"/>
</dbReference>
<dbReference type="SMART" id="SM00283">
    <property type="entry name" value="MA"/>
    <property type="match status" value="1"/>
</dbReference>
<evidence type="ECO:0000256" key="4">
    <source>
        <dbReference type="SAM" id="Coils"/>
    </source>
</evidence>
<dbReference type="SUPFAM" id="SSF58104">
    <property type="entry name" value="Methyl-accepting chemotaxis protein (MCP) signaling domain"/>
    <property type="match status" value="1"/>
</dbReference>
<dbReference type="GO" id="GO:0007165">
    <property type="term" value="P:signal transduction"/>
    <property type="evidence" value="ECO:0007669"/>
    <property type="project" value="UniProtKB-KW"/>
</dbReference>
<evidence type="ECO:0000313" key="8">
    <source>
        <dbReference type="EMBL" id="SHK36201.1"/>
    </source>
</evidence>
<dbReference type="InterPro" id="IPR024478">
    <property type="entry name" value="HlyB_4HB_MCP"/>
</dbReference>
<evidence type="ECO:0000256" key="1">
    <source>
        <dbReference type="ARBA" id="ARBA00023224"/>
    </source>
</evidence>
<dbReference type="PROSITE" id="PS50885">
    <property type="entry name" value="HAMP"/>
    <property type="match status" value="1"/>
</dbReference>
<evidence type="ECO:0000259" key="7">
    <source>
        <dbReference type="PROSITE" id="PS50885"/>
    </source>
</evidence>
<reference evidence="8 9" key="1">
    <citation type="submission" date="2016-11" db="EMBL/GenBank/DDBJ databases">
        <authorList>
            <person name="Jaros S."/>
            <person name="Januszkiewicz K."/>
            <person name="Wedrychowicz H."/>
        </authorList>
    </citation>
    <scope>NUCLEOTIDE SEQUENCE [LARGE SCALE GENOMIC DNA]</scope>
    <source>
        <strain evidence="8 9">DSM 14501</strain>
    </source>
</reference>
<feature type="coiled-coil region" evidence="4">
    <location>
        <begin position="531"/>
        <end position="558"/>
    </location>
</feature>